<evidence type="ECO:0000259" key="2">
    <source>
        <dbReference type="PROSITE" id="PS51740"/>
    </source>
</evidence>
<dbReference type="GO" id="GO:0003677">
    <property type="term" value="F:DNA binding"/>
    <property type="evidence" value="ECO:0007669"/>
    <property type="project" value="UniProtKB-UniRule"/>
</dbReference>
<evidence type="ECO:0000313" key="3">
    <source>
        <dbReference type="EMBL" id="OGK54572.1"/>
    </source>
</evidence>
<protein>
    <recommendedName>
        <fullName evidence="2">SpoVT-AbrB domain-containing protein</fullName>
    </recommendedName>
</protein>
<gene>
    <name evidence="3" type="ORF">A3H78_01655</name>
</gene>
<name>A0A1F7JG68_9BACT</name>
<dbReference type="PROSITE" id="PS51740">
    <property type="entry name" value="SPOVT_ABRB"/>
    <property type="match status" value="1"/>
</dbReference>
<keyword evidence="1" id="KW-0238">DNA-binding</keyword>
<proteinExistence type="predicted"/>
<dbReference type="InterPro" id="IPR037914">
    <property type="entry name" value="SpoVT-AbrB_sf"/>
</dbReference>
<comment type="caution">
    <text evidence="3">The sequence shown here is derived from an EMBL/GenBank/DDBJ whole genome shotgun (WGS) entry which is preliminary data.</text>
</comment>
<sequence length="90" mass="10355">MVTTSQTQTEWVKILSKGMVTIPKSFRDALGIKEGEVARIKKVGKRLIIEARDTVDYEVYDDKEFKKILEEDKLPKNKAIEAQSIWSDLI</sequence>
<feature type="domain" description="SpoVT-AbrB" evidence="2">
    <location>
        <begin position="9"/>
        <end position="54"/>
    </location>
</feature>
<dbReference type="NCBIfam" id="TIGR01439">
    <property type="entry name" value="lp_hng_hel_AbrB"/>
    <property type="match status" value="1"/>
</dbReference>
<organism evidence="3 4">
    <name type="scientific">Candidatus Roizmanbacteria bacterium RIFCSPLOWO2_02_FULL_36_11</name>
    <dbReference type="NCBI Taxonomy" id="1802071"/>
    <lineage>
        <taxon>Bacteria</taxon>
        <taxon>Candidatus Roizmaniibacteriota</taxon>
    </lineage>
</organism>
<dbReference type="SUPFAM" id="SSF89447">
    <property type="entry name" value="AbrB/MazE/MraZ-like"/>
    <property type="match status" value="1"/>
</dbReference>
<dbReference type="Gene3D" id="2.10.260.10">
    <property type="match status" value="1"/>
</dbReference>
<evidence type="ECO:0000256" key="1">
    <source>
        <dbReference type="PROSITE-ProRule" id="PRU01076"/>
    </source>
</evidence>
<accession>A0A1F7JG68</accession>
<reference evidence="3 4" key="1">
    <citation type="journal article" date="2016" name="Nat. Commun.">
        <title>Thousands of microbial genomes shed light on interconnected biogeochemical processes in an aquifer system.</title>
        <authorList>
            <person name="Anantharaman K."/>
            <person name="Brown C.T."/>
            <person name="Hug L.A."/>
            <person name="Sharon I."/>
            <person name="Castelle C.J."/>
            <person name="Probst A.J."/>
            <person name="Thomas B.C."/>
            <person name="Singh A."/>
            <person name="Wilkins M.J."/>
            <person name="Karaoz U."/>
            <person name="Brodie E.L."/>
            <person name="Williams K.H."/>
            <person name="Hubbard S.S."/>
            <person name="Banfield J.F."/>
        </authorList>
    </citation>
    <scope>NUCLEOTIDE SEQUENCE [LARGE SCALE GENOMIC DNA]</scope>
</reference>
<dbReference type="InterPro" id="IPR007159">
    <property type="entry name" value="SpoVT-AbrB_dom"/>
</dbReference>
<dbReference type="Proteomes" id="UP000177418">
    <property type="component" value="Unassembled WGS sequence"/>
</dbReference>
<dbReference type="Pfam" id="PF04014">
    <property type="entry name" value="MazE_antitoxin"/>
    <property type="match status" value="1"/>
</dbReference>
<evidence type="ECO:0000313" key="4">
    <source>
        <dbReference type="Proteomes" id="UP000177418"/>
    </source>
</evidence>
<dbReference type="AlphaFoldDB" id="A0A1F7JG68"/>
<dbReference type="SMART" id="SM00966">
    <property type="entry name" value="SpoVT_AbrB"/>
    <property type="match status" value="1"/>
</dbReference>
<dbReference type="EMBL" id="MGAV01000014">
    <property type="protein sequence ID" value="OGK54572.1"/>
    <property type="molecule type" value="Genomic_DNA"/>
</dbReference>